<dbReference type="RefSeq" id="WP_169549727.1">
    <property type="nucleotide sequence ID" value="NZ_CP051677.1"/>
</dbReference>
<dbReference type="InterPro" id="IPR024935">
    <property type="entry name" value="Rubredoxin_dom"/>
</dbReference>
<evidence type="ECO:0000256" key="3">
    <source>
        <dbReference type="ARBA" id="ARBA00022982"/>
    </source>
</evidence>
<evidence type="ECO:0000256" key="1">
    <source>
        <dbReference type="ARBA" id="ARBA00022448"/>
    </source>
</evidence>
<dbReference type="InterPro" id="IPR005117">
    <property type="entry name" value="NiRdtase/SiRdtase_haem-b_fer"/>
</dbReference>
<dbReference type="GO" id="GO:0005506">
    <property type="term" value="F:iron ion binding"/>
    <property type="evidence" value="ECO:0007669"/>
    <property type="project" value="InterPro"/>
</dbReference>
<dbReference type="KEGG" id="srho:HH216_04605"/>
<keyword evidence="7" id="KW-1185">Reference proteome</keyword>
<evidence type="ECO:0000313" key="7">
    <source>
        <dbReference type="Proteomes" id="UP000501128"/>
    </source>
</evidence>
<keyword evidence="3" id="KW-0249">Electron transport</keyword>
<evidence type="ECO:0000313" key="6">
    <source>
        <dbReference type="EMBL" id="QJD77783.1"/>
    </source>
</evidence>
<dbReference type="InterPro" id="IPR024934">
    <property type="entry name" value="Rubredoxin-like_dom"/>
</dbReference>
<proteinExistence type="predicted"/>
<accession>A0A7L5DKT1</accession>
<dbReference type="Gene3D" id="3.90.480.20">
    <property type="match status" value="1"/>
</dbReference>
<dbReference type="EMBL" id="CP051677">
    <property type="protein sequence ID" value="QJD77783.1"/>
    <property type="molecule type" value="Genomic_DNA"/>
</dbReference>
<dbReference type="InterPro" id="IPR036136">
    <property type="entry name" value="Nit/Sulf_reduc_fer-like_dom_sf"/>
</dbReference>
<protein>
    <recommendedName>
        <fullName evidence="5">Rubredoxin-like domain-containing protein</fullName>
    </recommendedName>
</protein>
<dbReference type="Proteomes" id="UP000501128">
    <property type="component" value="Chromosome"/>
</dbReference>
<gene>
    <name evidence="6" type="ORF">HH216_04605</name>
</gene>
<evidence type="ECO:0000259" key="5">
    <source>
        <dbReference type="PROSITE" id="PS50903"/>
    </source>
</evidence>
<dbReference type="GO" id="GO:0016491">
    <property type="term" value="F:oxidoreductase activity"/>
    <property type="evidence" value="ECO:0007669"/>
    <property type="project" value="InterPro"/>
</dbReference>
<dbReference type="SUPFAM" id="SSF57802">
    <property type="entry name" value="Rubredoxin-like"/>
    <property type="match status" value="1"/>
</dbReference>
<dbReference type="SUPFAM" id="SSF55124">
    <property type="entry name" value="Nitrite/Sulfite reductase N-terminal domain-like"/>
    <property type="match status" value="1"/>
</dbReference>
<keyword evidence="1" id="KW-0813">Transport</keyword>
<name>A0A7L5DKT1_9BACT</name>
<sequence length="475" mass="53298">MTSLRILTQGGSLAPNDLRQIAGWAQDYGLTTLEVSNRQEILLNPPSKTIREDLARRIQALGLLTDEADPLAQNIVSSLPATDVFADTPWLTAGVYLDVLAQFREVSPRLKINFIDPAQSLVSPFTGNVNFVASPEAGYWYVFLRPSGSVRRYAWPILLESESIGAFVRVVEKYYFQNEVDTGVRATAETFYRAVMADFQGNTRKVSQELILPDSTMPVYEGFHRGPSGNYWLGLFRKSFTFPLGFIEALCDLCRETRVGQLYLTPYKTLLIKEIRDADRPAWDRLLGRFGIRTNVPAWHLNWQLPNTDDHAIALKNQILNQLDDTDVRTDELSFAVKVPFSEAAAQVVIQQNGSPESFDIYQRASHSTTNAQYVLFAKSQSLGQLGESIRQLSLAYYERLSAPVSPSFADDDKPAEQPKRLVHQCPGCLSRYDAQYGEPHRGITPGTSFGELATDYTCDVCEAEKGLFVEKWLV</sequence>
<dbReference type="Pfam" id="PF03460">
    <property type="entry name" value="NIR_SIR_ferr"/>
    <property type="match status" value="1"/>
</dbReference>
<evidence type="ECO:0000256" key="2">
    <source>
        <dbReference type="ARBA" id="ARBA00022723"/>
    </source>
</evidence>
<feature type="domain" description="Rubredoxin-like" evidence="5">
    <location>
        <begin position="421"/>
        <end position="472"/>
    </location>
</feature>
<dbReference type="Gene3D" id="2.20.28.10">
    <property type="match status" value="1"/>
</dbReference>
<evidence type="ECO:0000256" key="4">
    <source>
        <dbReference type="ARBA" id="ARBA00023004"/>
    </source>
</evidence>
<dbReference type="PROSITE" id="PS50903">
    <property type="entry name" value="RUBREDOXIN_LIKE"/>
    <property type="match status" value="1"/>
</dbReference>
<dbReference type="AlphaFoldDB" id="A0A7L5DKT1"/>
<dbReference type="Pfam" id="PF00301">
    <property type="entry name" value="Rubredoxin"/>
    <property type="match status" value="1"/>
</dbReference>
<organism evidence="6 7">
    <name type="scientific">Spirosoma rhododendri</name>
    <dbReference type="NCBI Taxonomy" id="2728024"/>
    <lineage>
        <taxon>Bacteria</taxon>
        <taxon>Pseudomonadati</taxon>
        <taxon>Bacteroidota</taxon>
        <taxon>Cytophagia</taxon>
        <taxon>Cytophagales</taxon>
        <taxon>Cytophagaceae</taxon>
        <taxon>Spirosoma</taxon>
    </lineage>
</organism>
<reference evidence="6 7" key="1">
    <citation type="submission" date="2020-04" db="EMBL/GenBank/DDBJ databases">
        <title>Genome sequencing of novel species.</title>
        <authorList>
            <person name="Heo J."/>
            <person name="Kim S.-J."/>
            <person name="Kim J.-S."/>
            <person name="Hong S.-B."/>
            <person name="Kwon S.-W."/>
        </authorList>
    </citation>
    <scope>NUCLEOTIDE SEQUENCE [LARGE SCALE GENOMIC DNA]</scope>
    <source>
        <strain evidence="6 7">CJU-R4</strain>
    </source>
</reference>
<keyword evidence="2" id="KW-0479">Metal-binding</keyword>
<keyword evidence="4" id="KW-0408">Iron</keyword>